<dbReference type="GO" id="GO:0007165">
    <property type="term" value="P:signal transduction"/>
    <property type="evidence" value="ECO:0007669"/>
    <property type="project" value="InterPro"/>
</dbReference>
<accession>A0A0M3DK50</accession>
<reference evidence="3 4" key="1">
    <citation type="submission" date="2015-04" db="EMBL/GenBank/DDBJ databases">
        <title>Microcin producing Clostridium sp. JC272T.</title>
        <authorList>
            <person name="Jyothsna T."/>
            <person name="Sasikala C."/>
            <person name="Ramana C."/>
        </authorList>
    </citation>
    <scope>NUCLEOTIDE SEQUENCE [LARGE SCALE GENOMIC DNA]</scope>
    <source>
        <strain evidence="3 4">JC272</strain>
    </source>
</reference>
<protein>
    <recommendedName>
        <fullName evidence="2">CheW-like domain-containing protein</fullName>
    </recommendedName>
</protein>
<dbReference type="PROSITE" id="PS50851">
    <property type="entry name" value="CHEW"/>
    <property type="match status" value="1"/>
</dbReference>
<organism evidence="3 4">
    <name type="scientific">Paraclostridium benzoelyticum</name>
    <dbReference type="NCBI Taxonomy" id="1629550"/>
    <lineage>
        <taxon>Bacteria</taxon>
        <taxon>Bacillati</taxon>
        <taxon>Bacillota</taxon>
        <taxon>Clostridia</taxon>
        <taxon>Peptostreptococcales</taxon>
        <taxon>Peptostreptococcaceae</taxon>
        <taxon>Paraclostridium</taxon>
    </lineage>
</organism>
<dbReference type="GO" id="GO:0006935">
    <property type="term" value="P:chemotaxis"/>
    <property type="evidence" value="ECO:0007669"/>
    <property type="project" value="InterPro"/>
</dbReference>
<dbReference type="Proteomes" id="UP000034407">
    <property type="component" value="Unassembled WGS sequence"/>
</dbReference>
<dbReference type="Gene3D" id="1.20.120.30">
    <property type="entry name" value="Aspartate receptor, ligand-binding domain"/>
    <property type="match status" value="1"/>
</dbReference>
<dbReference type="InterPro" id="IPR025991">
    <property type="entry name" value="Chemoreceptor_zinc-bind_dom"/>
</dbReference>
<feature type="domain" description="CheW-like" evidence="2">
    <location>
        <begin position="6"/>
        <end position="150"/>
    </location>
</feature>
<dbReference type="PATRIC" id="fig|1629550.3.peg.819"/>
<gene>
    <name evidence="3" type="ORF">VN21_06865</name>
</gene>
<feature type="coiled-coil region" evidence="1">
    <location>
        <begin position="145"/>
        <end position="178"/>
    </location>
</feature>
<keyword evidence="4" id="KW-1185">Reference proteome</keyword>
<proteinExistence type="predicted"/>
<dbReference type="OrthoDB" id="266313at2"/>
<keyword evidence="1" id="KW-0175">Coiled coil</keyword>
<dbReference type="Pfam" id="PF01584">
    <property type="entry name" value="CheW"/>
    <property type="match status" value="1"/>
</dbReference>
<evidence type="ECO:0000259" key="2">
    <source>
        <dbReference type="PROSITE" id="PS50851"/>
    </source>
</evidence>
<dbReference type="EMBL" id="LBBT01000147">
    <property type="protein sequence ID" value="KKY01762.1"/>
    <property type="molecule type" value="Genomic_DNA"/>
</dbReference>
<dbReference type="SUPFAM" id="SSF50341">
    <property type="entry name" value="CheW-like"/>
    <property type="match status" value="1"/>
</dbReference>
<dbReference type="InterPro" id="IPR036061">
    <property type="entry name" value="CheW-like_dom_sf"/>
</dbReference>
<sequence length="269" mass="31610">MINEERLPHVIFRVADNLYAIDSSVTIALTELPDNITSIQKSEKSELGVMQLRNQIVPVLSLRSLFGCKSSEEEYEDFKAMIDIRKNDHIKWVNELKNSVYENREFTLTTDPHQCAFGKWYDNFSTDIQSINFHMKKIDSPHTLLHEIAIEVEKCKKEKNEEIREKKLLDLLNKAEKQYMEKVLELLNKTKYIFKDHYHDMVIVIMQNSRFIGLAVDEILTVDNFIKNETSESNFIIDQPKYISAIGATKDIDEHIFLIKEDKLFELYK</sequence>
<evidence type="ECO:0000313" key="3">
    <source>
        <dbReference type="EMBL" id="KKY01762.1"/>
    </source>
</evidence>
<evidence type="ECO:0000256" key="1">
    <source>
        <dbReference type="SAM" id="Coils"/>
    </source>
</evidence>
<dbReference type="RefSeq" id="WP_046822602.1">
    <property type="nucleotide sequence ID" value="NZ_LBBT01000147.1"/>
</dbReference>
<comment type="caution">
    <text evidence="3">The sequence shown here is derived from an EMBL/GenBank/DDBJ whole genome shotgun (WGS) entry which is preliminary data.</text>
</comment>
<dbReference type="AlphaFoldDB" id="A0A0M3DK50"/>
<dbReference type="Pfam" id="PF13682">
    <property type="entry name" value="CZB"/>
    <property type="match status" value="1"/>
</dbReference>
<name>A0A0M3DK50_9FIRM</name>
<evidence type="ECO:0000313" key="4">
    <source>
        <dbReference type="Proteomes" id="UP000034407"/>
    </source>
</evidence>
<dbReference type="InterPro" id="IPR002545">
    <property type="entry name" value="CheW-lke_dom"/>
</dbReference>